<evidence type="ECO:0000256" key="5">
    <source>
        <dbReference type="ARBA" id="ARBA00022806"/>
    </source>
</evidence>
<dbReference type="GO" id="GO:0005829">
    <property type="term" value="C:cytosol"/>
    <property type="evidence" value="ECO:0007669"/>
    <property type="project" value="TreeGrafter"/>
</dbReference>
<keyword evidence="3" id="KW-0547">Nucleotide-binding</keyword>
<dbReference type="InterPro" id="IPR007694">
    <property type="entry name" value="DNA_helicase_DnaB-like_C"/>
</dbReference>
<evidence type="ECO:0000256" key="10">
    <source>
        <dbReference type="ARBA" id="ARBA00048954"/>
    </source>
</evidence>
<dbReference type="GO" id="GO:0003677">
    <property type="term" value="F:DNA binding"/>
    <property type="evidence" value="ECO:0007669"/>
    <property type="project" value="UniProtKB-KW"/>
</dbReference>
<dbReference type="GO" id="GO:0005524">
    <property type="term" value="F:ATP binding"/>
    <property type="evidence" value="ECO:0007669"/>
    <property type="project" value="UniProtKB-KW"/>
</dbReference>
<dbReference type="EMBL" id="MF101418">
    <property type="protein sequence ID" value="ARW61536.1"/>
    <property type="molecule type" value="Genomic_DNA"/>
</dbReference>
<keyword evidence="8" id="KW-0413">Isomerase</keyword>
<dbReference type="InterPro" id="IPR007693">
    <property type="entry name" value="DNA_helicase_DnaB-like_N"/>
</dbReference>
<keyword evidence="7" id="KW-0238">DNA-binding</keyword>
<gene>
    <name evidence="12" type="primary">dnaB</name>
</gene>
<evidence type="ECO:0000256" key="8">
    <source>
        <dbReference type="ARBA" id="ARBA00023235"/>
    </source>
</evidence>
<dbReference type="PANTHER" id="PTHR30153">
    <property type="entry name" value="REPLICATIVE DNA HELICASE DNAB"/>
    <property type="match status" value="1"/>
</dbReference>
<dbReference type="GO" id="GO:0006260">
    <property type="term" value="P:DNA replication"/>
    <property type="evidence" value="ECO:0007669"/>
    <property type="project" value="UniProtKB-KW"/>
</dbReference>
<protein>
    <recommendedName>
        <fullName evidence="9">DNA 5'-3' helicase</fullName>
        <ecNumber evidence="9">5.6.2.3</ecNumber>
    </recommendedName>
</protein>
<dbReference type="Pfam" id="PF03796">
    <property type="entry name" value="DnaB_C"/>
    <property type="match status" value="1"/>
</dbReference>
<keyword evidence="12" id="KW-0150">Chloroplast</keyword>
<sequence>MQYKYLILPQNYLAEEILLGTIFIYPDICHNFISLVKPEYFFLEHNKIICTCLQIVHKKKKVNFYEILNILEEIKILQIIGGTQTINNLMKQSQVFISSFHYMNFYLQEMTGLIKENYIKRLMIQYGYNVVKLGHMPKISHDKIYNKALYYLNANNNTNAGAINSLGHLIAEFILIKKIEEKKYQDNHKNIEKDFITSGFKEFDKIIRGLSKGDLIIIAGRPSTGKTSFSINIVHKIMWNIKNIGLYFFSLEMSSKQILHKLISINLHIPLEKIAQYRLCASEWMKIIKLCYQLIDINLKIDDNSSISIDYIEHITRLLKKDSINLNLIIVDYLQLIQSNIGDKLNRSQELSYITRKLKILAQNLNLPIIVLSQLNRNIENRADKTPILSDLRESGCVDIFFRIHLKNKYEYKANCISIVDQVLKFNKLQAKYKTMRYLVPRLNISTHHKFCHRLNILNKIHITYNHKFIFYKYWLKQYFVLENSLLVKCIRPMNINYYFSKTVESSVYSKSYDFYIPKYFHFLCENILLHNSIEQDADIITMIYSKENYSNSNKLNKVLDFIICKNRNGPTGSFKLLFRPEINLFESYFDNK</sequence>
<dbReference type="InterPro" id="IPR016136">
    <property type="entry name" value="DNA_helicase_N/primase_C"/>
</dbReference>
<evidence type="ECO:0000256" key="3">
    <source>
        <dbReference type="ARBA" id="ARBA00022741"/>
    </source>
</evidence>
<dbReference type="Gene3D" id="3.40.50.300">
    <property type="entry name" value="P-loop containing nucleotide triphosphate hydrolases"/>
    <property type="match status" value="2"/>
</dbReference>
<evidence type="ECO:0000256" key="6">
    <source>
        <dbReference type="ARBA" id="ARBA00022840"/>
    </source>
</evidence>
<evidence type="ECO:0000256" key="4">
    <source>
        <dbReference type="ARBA" id="ARBA00022801"/>
    </source>
</evidence>
<evidence type="ECO:0000313" key="12">
    <source>
        <dbReference type="EMBL" id="ARW61536.1"/>
    </source>
</evidence>
<geneLocation type="chloroplast" evidence="12"/>
<dbReference type="GO" id="GO:0016787">
    <property type="term" value="F:hydrolase activity"/>
    <property type="evidence" value="ECO:0007669"/>
    <property type="project" value="UniProtKB-KW"/>
</dbReference>
<dbReference type="InterPro" id="IPR027417">
    <property type="entry name" value="P-loop_NTPase"/>
</dbReference>
<keyword evidence="2" id="KW-0235">DNA replication</keyword>
<keyword evidence="12" id="KW-0934">Plastid</keyword>
<reference evidence="12" key="1">
    <citation type="journal article" date="2017" name="J. Phycol.">
        <title>Analysis of chloroplast genomes and a supermatrix inform reclassification of the Rhodomelaceae (Rhodophyta).</title>
        <authorList>
            <person name="Diaz-Tapia P."/>
            <person name="Maggs C.A."/>
            <person name="West J.A."/>
            <person name="Verbruggen H."/>
        </authorList>
    </citation>
    <scope>NUCLEOTIDE SEQUENCE</scope>
    <source>
        <strain evidence="12">JW3535</strain>
    </source>
</reference>
<accession>A0A1Z1M6A3</accession>
<dbReference type="Pfam" id="PF00772">
    <property type="entry name" value="DnaB"/>
    <property type="match status" value="1"/>
</dbReference>
<evidence type="ECO:0000256" key="1">
    <source>
        <dbReference type="ARBA" id="ARBA00008428"/>
    </source>
</evidence>
<dbReference type="GO" id="GO:0043139">
    <property type="term" value="F:5'-3' DNA helicase activity"/>
    <property type="evidence" value="ECO:0007669"/>
    <property type="project" value="UniProtKB-EC"/>
</dbReference>
<dbReference type="SUPFAM" id="SSF48024">
    <property type="entry name" value="N-terminal domain of DnaB helicase"/>
    <property type="match status" value="1"/>
</dbReference>
<dbReference type="InterPro" id="IPR036185">
    <property type="entry name" value="DNA_heli_DnaB-like_N_sf"/>
</dbReference>
<evidence type="ECO:0000256" key="9">
    <source>
        <dbReference type="ARBA" id="ARBA00044969"/>
    </source>
</evidence>
<dbReference type="Gene3D" id="1.10.860.10">
    <property type="entry name" value="DNAb Helicase, Chain A"/>
    <property type="match status" value="1"/>
</dbReference>
<proteinExistence type="inferred from homology"/>
<keyword evidence="5 12" id="KW-0347">Helicase</keyword>
<dbReference type="RefSeq" id="YP_009392974.1">
    <property type="nucleotide sequence ID" value="NC_035265.1"/>
</dbReference>
<evidence type="ECO:0000256" key="7">
    <source>
        <dbReference type="ARBA" id="ARBA00023125"/>
    </source>
</evidence>
<feature type="domain" description="SF4 helicase" evidence="11">
    <location>
        <begin position="189"/>
        <end position="396"/>
    </location>
</feature>
<dbReference type="AlphaFoldDB" id="A0A1Z1M6A3"/>
<evidence type="ECO:0000259" key="11">
    <source>
        <dbReference type="PROSITE" id="PS51199"/>
    </source>
</evidence>
<evidence type="ECO:0000256" key="2">
    <source>
        <dbReference type="ARBA" id="ARBA00022705"/>
    </source>
</evidence>
<dbReference type="EC" id="5.6.2.3" evidence="9"/>
<dbReference type="PROSITE" id="PS51199">
    <property type="entry name" value="SF4_HELICASE"/>
    <property type="match status" value="1"/>
</dbReference>
<name>A0A1Z1M6A3_9FLOR</name>
<organism evidence="12">
    <name type="scientific">Caloglossa intermedia</name>
    <dbReference type="NCBI Taxonomy" id="100879"/>
    <lineage>
        <taxon>Eukaryota</taxon>
        <taxon>Rhodophyta</taxon>
        <taxon>Florideophyceae</taxon>
        <taxon>Rhodymeniophycidae</taxon>
        <taxon>Ceramiales</taxon>
        <taxon>Delesseriaceae</taxon>
        <taxon>Caloglossa</taxon>
    </lineage>
</organism>
<keyword evidence="6" id="KW-0067">ATP-binding</keyword>
<dbReference type="SUPFAM" id="SSF52540">
    <property type="entry name" value="P-loop containing nucleoside triphosphate hydrolases"/>
    <property type="match status" value="1"/>
</dbReference>
<comment type="catalytic activity">
    <reaction evidence="10">
        <text>ATP + H2O = ADP + phosphate + H(+)</text>
        <dbReference type="Rhea" id="RHEA:13065"/>
        <dbReference type="ChEBI" id="CHEBI:15377"/>
        <dbReference type="ChEBI" id="CHEBI:15378"/>
        <dbReference type="ChEBI" id="CHEBI:30616"/>
        <dbReference type="ChEBI" id="CHEBI:43474"/>
        <dbReference type="ChEBI" id="CHEBI:456216"/>
        <dbReference type="EC" id="5.6.2.3"/>
    </reaction>
</comment>
<keyword evidence="4" id="KW-0378">Hydrolase</keyword>
<dbReference type="GeneID" id="33354591"/>
<dbReference type="PANTHER" id="PTHR30153:SF2">
    <property type="entry name" value="REPLICATIVE DNA HELICASE"/>
    <property type="match status" value="1"/>
</dbReference>
<comment type="similarity">
    <text evidence="1">Belongs to the helicase family. DnaB subfamily.</text>
</comment>